<dbReference type="InterPro" id="IPR007197">
    <property type="entry name" value="rSAM"/>
</dbReference>
<dbReference type="NCBIfam" id="TIGR02666">
    <property type="entry name" value="moaA"/>
    <property type="match status" value="1"/>
</dbReference>
<keyword evidence="6 12" id="KW-0408">Iron</keyword>
<evidence type="ECO:0000259" key="13">
    <source>
        <dbReference type="PROSITE" id="PS51918"/>
    </source>
</evidence>
<dbReference type="GO" id="GO:0046872">
    <property type="term" value="F:metal ion binding"/>
    <property type="evidence" value="ECO:0007669"/>
    <property type="project" value="UniProtKB-KW"/>
</dbReference>
<dbReference type="PROSITE" id="PS51918">
    <property type="entry name" value="RADICAL_SAM"/>
    <property type="match status" value="1"/>
</dbReference>
<dbReference type="GO" id="GO:0005525">
    <property type="term" value="F:GTP binding"/>
    <property type="evidence" value="ECO:0007669"/>
    <property type="project" value="UniProtKB-UniRule"/>
</dbReference>
<feature type="binding site" evidence="12">
    <location>
        <position position="103"/>
    </location>
    <ligand>
        <name>S-adenosyl-L-methionine</name>
        <dbReference type="ChEBI" id="CHEBI:59789"/>
    </ligand>
</feature>
<dbReference type="InterPro" id="IPR040064">
    <property type="entry name" value="MoaA-like"/>
</dbReference>
<dbReference type="InterPro" id="IPR013785">
    <property type="entry name" value="Aldolase_TIM"/>
</dbReference>
<comment type="catalytic activity">
    <reaction evidence="11 12">
        <text>GTP + AH2 + S-adenosyl-L-methionine = (8S)-3',8-cyclo-7,8-dihydroguanosine 5'-triphosphate + 5'-deoxyadenosine + L-methionine + A + H(+)</text>
        <dbReference type="Rhea" id="RHEA:49576"/>
        <dbReference type="ChEBI" id="CHEBI:13193"/>
        <dbReference type="ChEBI" id="CHEBI:15378"/>
        <dbReference type="ChEBI" id="CHEBI:17319"/>
        <dbReference type="ChEBI" id="CHEBI:17499"/>
        <dbReference type="ChEBI" id="CHEBI:37565"/>
        <dbReference type="ChEBI" id="CHEBI:57844"/>
        <dbReference type="ChEBI" id="CHEBI:59789"/>
        <dbReference type="ChEBI" id="CHEBI:131766"/>
        <dbReference type="EC" id="4.1.99.22"/>
    </reaction>
</comment>
<comment type="pathway">
    <text evidence="12">Cofactor biosynthesis; molybdopterin biosynthesis.</text>
</comment>
<feature type="binding site" evidence="12">
    <location>
        <position position="64"/>
    </location>
    <ligand>
        <name>[4Fe-4S] cluster</name>
        <dbReference type="ChEBI" id="CHEBI:49883"/>
        <label>1</label>
        <note>4Fe-4S-S-AdoMet</note>
    </ligand>
</feature>
<dbReference type="CDD" id="cd01335">
    <property type="entry name" value="Radical_SAM"/>
    <property type="match status" value="1"/>
</dbReference>
<keyword evidence="9 12" id="KW-0501">Molybdenum cofactor biosynthesis</keyword>
<organism evidence="14 15">
    <name type="scientific">Candidatus Accumulibacter aalborgensis</name>
    <dbReference type="NCBI Taxonomy" id="1860102"/>
    <lineage>
        <taxon>Bacteria</taxon>
        <taxon>Pseudomonadati</taxon>
        <taxon>Pseudomonadota</taxon>
        <taxon>Betaproteobacteria</taxon>
        <taxon>Candidatus Accumulibacter</taxon>
    </lineage>
</organism>
<keyword evidence="4 12" id="KW-0479">Metal-binding</keyword>
<evidence type="ECO:0000256" key="1">
    <source>
        <dbReference type="ARBA" id="ARBA00012167"/>
    </source>
</evidence>
<feature type="binding site" evidence="12">
    <location>
        <position position="291"/>
    </location>
    <ligand>
        <name>[4Fe-4S] cluster</name>
        <dbReference type="ChEBI" id="CHEBI:49883"/>
        <label>2</label>
        <note>4Fe-4S-substrate</note>
    </ligand>
</feature>
<keyword evidence="7 12" id="KW-0411">Iron-sulfur</keyword>
<dbReference type="PANTHER" id="PTHR22960">
    <property type="entry name" value="MOLYBDOPTERIN COFACTOR SYNTHESIS PROTEIN A"/>
    <property type="match status" value="1"/>
</dbReference>
<dbReference type="CDD" id="cd21117">
    <property type="entry name" value="Twitch_MoaA"/>
    <property type="match status" value="1"/>
</dbReference>
<feature type="binding site" evidence="12">
    <location>
        <position position="63"/>
    </location>
    <ligand>
        <name>S-adenosyl-L-methionine</name>
        <dbReference type="ChEBI" id="CHEBI:59789"/>
    </ligand>
</feature>
<dbReference type="PANTHER" id="PTHR22960:SF0">
    <property type="entry name" value="MOLYBDENUM COFACTOR BIOSYNTHESIS PROTEIN 1"/>
    <property type="match status" value="1"/>
</dbReference>
<dbReference type="UniPathway" id="UPA00344"/>
<feature type="binding site" evidence="12">
    <location>
        <position position="225"/>
    </location>
    <ligand>
        <name>S-adenosyl-L-methionine</name>
        <dbReference type="ChEBI" id="CHEBI:59789"/>
    </ligand>
</feature>
<evidence type="ECO:0000313" key="14">
    <source>
        <dbReference type="EMBL" id="SBT09392.1"/>
    </source>
</evidence>
<feature type="binding site" evidence="12">
    <location>
        <begin position="293"/>
        <end position="295"/>
    </location>
    <ligand>
        <name>GTP</name>
        <dbReference type="ChEBI" id="CHEBI:37565"/>
    </ligand>
</feature>
<dbReference type="Proteomes" id="UP000199169">
    <property type="component" value="Unassembled WGS sequence"/>
</dbReference>
<evidence type="ECO:0000256" key="5">
    <source>
        <dbReference type="ARBA" id="ARBA00022741"/>
    </source>
</evidence>
<feature type="binding site" evidence="12">
    <location>
        <position position="191"/>
    </location>
    <ligand>
        <name>GTP</name>
        <dbReference type="ChEBI" id="CHEBI:37565"/>
    </ligand>
</feature>
<sequence>MRNESLTPEAVPSALAGFTPPAPSFPTSASFRHPAGTLVDKYGRHVTYLRLSITDRCDFRCSYCMAEEMTFLPRAQVLTLEECLRIASAFVDLGVTKVRVTGGEPLVRHNAIWLLEQIAGLPGLKELVITTNGSQLDRFSPALRAAGVKRINVSLDTLRADRFREITRVGDLRRVLRGLDAAQAAGFERIKVNTVMMRGANDDELIDLVEFAVERAIDIAFIEEMPLGEIGHARQSTYFSSQDALARLQTRFLLLPSTETSGGPARYWRIPGSATRVGFISPHSHNFCDTCNRVRITARGDLYPCLGNNDAVHLLPLLRAHPTDDGPLRAAIMHTMGIKAKGHDFSSQMDAPQVVRFMSMTGG</sequence>
<feature type="binding site" evidence="12">
    <location>
        <position position="61"/>
    </location>
    <ligand>
        <name>[4Fe-4S] cluster</name>
        <dbReference type="ChEBI" id="CHEBI:49883"/>
        <label>1</label>
        <note>4Fe-4S-S-AdoMet</note>
    </ligand>
</feature>
<dbReference type="SFLD" id="SFLDS00029">
    <property type="entry name" value="Radical_SAM"/>
    <property type="match status" value="1"/>
</dbReference>
<dbReference type="GO" id="GO:1904047">
    <property type="term" value="F:S-adenosyl-L-methionine binding"/>
    <property type="evidence" value="ECO:0007669"/>
    <property type="project" value="UniProtKB-UniRule"/>
</dbReference>
<keyword evidence="8 12" id="KW-0342">GTP-binding</keyword>
<keyword evidence="5 12" id="KW-0547">Nucleotide-binding</keyword>
<dbReference type="GO" id="GO:0051539">
    <property type="term" value="F:4 iron, 4 sulfur cluster binding"/>
    <property type="evidence" value="ECO:0007669"/>
    <property type="project" value="UniProtKB-UniRule"/>
</dbReference>
<gene>
    <name evidence="12 14" type="primary">moaA</name>
    <name evidence="14" type="ORF">ACCAA_700017</name>
</gene>
<dbReference type="SFLD" id="SFLDG01386">
    <property type="entry name" value="main_SPASM_domain-containing"/>
    <property type="match status" value="1"/>
</dbReference>
<dbReference type="InterPro" id="IPR010505">
    <property type="entry name" value="MoaA_twitch"/>
</dbReference>
<evidence type="ECO:0000256" key="7">
    <source>
        <dbReference type="ARBA" id="ARBA00023014"/>
    </source>
</evidence>
<dbReference type="Pfam" id="PF04055">
    <property type="entry name" value="Radical_SAM"/>
    <property type="match status" value="1"/>
</dbReference>
<dbReference type="SMART" id="SM00729">
    <property type="entry name" value="Elp3"/>
    <property type="match status" value="1"/>
</dbReference>
<dbReference type="InterPro" id="IPR000385">
    <property type="entry name" value="MoaA_NifB_PqqE_Fe-S-bd_CS"/>
</dbReference>
<dbReference type="EMBL" id="FLQX01000150">
    <property type="protein sequence ID" value="SBT09392.1"/>
    <property type="molecule type" value="Genomic_DNA"/>
</dbReference>
<accession>A0A1A8XXL9</accession>
<evidence type="ECO:0000256" key="2">
    <source>
        <dbReference type="ARBA" id="ARBA00022485"/>
    </source>
</evidence>
<dbReference type="HAMAP" id="MF_01225_B">
    <property type="entry name" value="MoaA_B"/>
    <property type="match status" value="1"/>
</dbReference>
<evidence type="ECO:0000256" key="11">
    <source>
        <dbReference type="ARBA" id="ARBA00048697"/>
    </source>
</evidence>
<feature type="binding site" evidence="12">
    <location>
        <position position="305"/>
    </location>
    <ligand>
        <name>[4Fe-4S] cluster</name>
        <dbReference type="ChEBI" id="CHEBI:49883"/>
        <label>2</label>
        <note>4Fe-4S-substrate</note>
    </ligand>
</feature>
<dbReference type="Pfam" id="PF06463">
    <property type="entry name" value="Mob_synth_C"/>
    <property type="match status" value="1"/>
</dbReference>
<dbReference type="EC" id="4.1.99.22" evidence="1 12"/>
<evidence type="ECO:0000256" key="4">
    <source>
        <dbReference type="ARBA" id="ARBA00022723"/>
    </source>
</evidence>
<keyword evidence="10 12" id="KW-0456">Lyase</keyword>
<dbReference type="STRING" id="1860102.ACCAA_700017"/>
<dbReference type="AlphaFoldDB" id="A0A1A8XXL9"/>
<dbReference type="GO" id="GO:0061798">
    <property type="term" value="F:GTP 3',8'-cyclase activity"/>
    <property type="evidence" value="ECO:0007669"/>
    <property type="project" value="UniProtKB-UniRule"/>
</dbReference>
<feature type="binding site" evidence="12">
    <location>
        <position position="288"/>
    </location>
    <ligand>
        <name>[4Fe-4S] cluster</name>
        <dbReference type="ChEBI" id="CHEBI:49883"/>
        <label>2</label>
        <note>4Fe-4S-substrate</note>
    </ligand>
</feature>
<dbReference type="SFLD" id="SFLDG01383">
    <property type="entry name" value="cyclic_pyranopterin_phosphate"/>
    <property type="match status" value="1"/>
</dbReference>
<dbReference type="PROSITE" id="PS01305">
    <property type="entry name" value="MOAA_NIFB_PQQE"/>
    <property type="match status" value="1"/>
</dbReference>
<feature type="binding site" evidence="12">
    <location>
        <position position="130"/>
    </location>
    <ligand>
        <name>GTP</name>
        <dbReference type="ChEBI" id="CHEBI:37565"/>
    </ligand>
</feature>
<dbReference type="InterPro" id="IPR050105">
    <property type="entry name" value="MoCo_biosynth_MoaA/MoaC"/>
</dbReference>
<dbReference type="RefSeq" id="WP_186408786.1">
    <property type="nucleotide sequence ID" value="NZ_FLQX01000150.1"/>
</dbReference>
<dbReference type="InterPro" id="IPR058240">
    <property type="entry name" value="rSAM_sf"/>
</dbReference>
<protein>
    <recommendedName>
        <fullName evidence="1 12">GTP 3',8-cyclase</fullName>
        <ecNumber evidence="1 12">4.1.99.22</ecNumber>
    </recommendedName>
    <alternativeName>
        <fullName evidence="12">Molybdenum cofactor biosynthesis protein A</fullName>
    </alternativeName>
</protein>
<comment type="cofactor">
    <cofactor evidence="12">
        <name>[4Fe-4S] cluster</name>
        <dbReference type="ChEBI" id="CHEBI:49883"/>
    </cofactor>
    <text evidence="12">Binds 2 [4Fe-4S] clusters. Binds 1 [4Fe-4S] cluster coordinated with 3 cysteines and an exchangeable S-adenosyl-L-methionine and 1 [4Fe-4S] cluster coordinated with 3 cysteines and the GTP-derived substrate.</text>
</comment>
<evidence type="ECO:0000256" key="6">
    <source>
        <dbReference type="ARBA" id="ARBA00023004"/>
    </source>
</evidence>
<feature type="binding site" evidence="12">
    <location>
        <position position="99"/>
    </location>
    <ligand>
        <name>GTP</name>
        <dbReference type="ChEBI" id="CHEBI:37565"/>
    </ligand>
</feature>
<keyword evidence="15" id="KW-1185">Reference proteome</keyword>
<feature type="binding site" evidence="12">
    <location>
        <position position="154"/>
    </location>
    <ligand>
        <name>S-adenosyl-L-methionine</name>
        <dbReference type="ChEBI" id="CHEBI:59789"/>
    </ligand>
</feature>
<evidence type="ECO:0000256" key="10">
    <source>
        <dbReference type="ARBA" id="ARBA00023239"/>
    </source>
</evidence>
<evidence type="ECO:0000256" key="8">
    <source>
        <dbReference type="ARBA" id="ARBA00023134"/>
    </source>
</evidence>
<comment type="subunit">
    <text evidence="12">Monomer and homodimer.</text>
</comment>
<dbReference type="Gene3D" id="3.20.20.70">
    <property type="entry name" value="Aldolase class I"/>
    <property type="match status" value="1"/>
</dbReference>
<feature type="domain" description="Radical SAM core" evidence="13">
    <location>
        <begin position="41"/>
        <end position="265"/>
    </location>
</feature>
<dbReference type="GO" id="GO:0061799">
    <property type="term" value="F:cyclic pyranopterin monophosphate synthase activity"/>
    <property type="evidence" value="ECO:0007669"/>
    <property type="project" value="TreeGrafter"/>
</dbReference>
<evidence type="ECO:0000256" key="12">
    <source>
        <dbReference type="HAMAP-Rule" id="MF_01225"/>
    </source>
</evidence>
<keyword evidence="2 12" id="KW-0004">4Fe-4S</keyword>
<feature type="binding site" evidence="12">
    <location>
        <position position="50"/>
    </location>
    <ligand>
        <name>GTP</name>
        <dbReference type="ChEBI" id="CHEBI:37565"/>
    </ligand>
</feature>
<dbReference type="InterPro" id="IPR013483">
    <property type="entry name" value="MoaA"/>
</dbReference>
<dbReference type="SFLD" id="SFLDG01067">
    <property type="entry name" value="SPASM/twitch_domain_containing"/>
    <property type="match status" value="1"/>
</dbReference>
<feature type="binding site" evidence="12">
    <location>
        <position position="57"/>
    </location>
    <ligand>
        <name>[4Fe-4S] cluster</name>
        <dbReference type="ChEBI" id="CHEBI:49883"/>
        <label>1</label>
        <note>4Fe-4S-S-AdoMet</note>
    </ligand>
</feature>
<dbReference type="InterPro" id="IPR006638">
    <property type="entry name" value="Elp3/MiaA/NifB-like_rSAM"/>
</dbReference>
<evidence type="ECO:0000256" key="9">
    <source>
        <dbReference type="ARBA" id="ARBA00023150"/>
    </source>
</evidence>
<name>A0A1A8XXL9_9PROT</name>
<keyword evidence="3 12" id="KW-0949">S-adenosyl-L-methionine</keyword>
<evidence type="ECO:0000256" key="3">
    <source>
        <dbReference type="ARBA" id="ARBA00022691"/>
    </source>
</evidence>
<dbReference type="GO" id="GO:0006777">
    <property type="term" value="P:Mo-molybdopterin cofactor biosynthetic process"/>
    <property type="evidence" value="ECO:0007669"/>
    <property type="project" value="UniProtKB-UniRule"/>
</dbReference>
<dbReference type="SUPFAM" id="SSF102114">
    <property type="entry name" value="Radical SAM enzymes"/>
    <property type="match status" value="1"/>
</dbReference>
<comment type="similarity">
    <text evidence="12">Belongs to the radical SAM superfamily. MoaA family.</text>
</comment>
<reference evidence="14 15" key="1">
    <citation type="submission" date="2016-06" db="EMBL/GenBank/DDBJ databases">
        <authorList>
            <person name="Kjaerup R.B."/>
            <person name="Dalgaard T.S."/>
            <person name="Juul-Madsen H.R."/>
        </authorList>
    </citation>
    <scope>NUCLEOTIDE SEQUENCE [LARGE SCALE GENOMIC DNA]</scope>
    <source>
        <strain evidence="14">3</strain>
    </source>
</reference>
<evidence type="ECO:0000313" key="15">
    <source>
        <dbReference type="Proteomes" id="UP000199169"/>
    </source>
</evidence>
<comment type="function">
    <text evidence="12">Catalyzes the cyclization of GTP to (8S)-3',8-cyclo-7,8-dihydroguanosine 5'-triphosphate.</text>
</comment>
<proteinExistence type="inferred from homology"/>